<dbReference type="Pfam" id="PF05605">
    <property type="entry name" value="zf-Di19"/>
    <property type="match status" value="1"/>
</dbReference>
<dbReference type="EMBL" id="SDMP01000014">
    <property type="protein sequence ID" value="RYR12907.1"/>
    <property type="molecule type" value="Genomic_DNA"/>
</dbReference>
<organism evidence="4 5">
    <name type="scientific">Arachis hypogaea</name>
    <name type="common">Peanut</name>
    <dbReference type="NCBI Taxonomy" id="3818"/>
    <lineage>
        <taxon>Eukaryota</taxon>
        <taxon>Viridiplantae</taxon>
        <taxon>Streptophyta</taxon>
        <taxon>Embryophyta</taxon>
        <taxon>Tracheophyta</taxon>
        <taxon>Spermatophyta</taxon>
        <taxon>Magnoliopsida</taxon>
        <taxon>eudicotyledons</taxon>
        <taxon>Gunneridae</taxon>
        <taxon>Pentapetalae</taxon>
        <taxon>rosids</taxon>
        <taxon>fabids</taxon>
        <taxon>Fabales</taxon>
        <taxon>Fabaceae</taxon>
        <taxon>Papilionoideae</taxon>
        <taxon>50 kb inversion clade</taxon>
        <taxon>dalbergioids sensu lato</taxon>
        <taxon>Dalbergieae</taxon>
        <taxon>Pterocarpus clade</taxon>
        <taxon>Arachis</taxon>
    </lineage>
</organism>
<reference evidence="4 5" key="1">
    <citation type="submission" date="2019-01" db="EMBL/GenBank/DDBJ databases">
        <title>Sequencing of cultivated peanut Arachis hypogaea provides insights into genome evolution and oil improvement.</title>
        <authorList>
            <person name="Chen X."/>
        </authorList>
    </citation>
    <scope>NUCLEOTIDE SEQUENCE [LARGE SCALE GENOMIC DNA]</scope>
    <source>
        <strain evidence="5">cv. Fuhuasheng</strain>
        <tissue evidence="4">Leaves</tissue>
    </source>
</reference>
<evidence type="ECO:0000313" key="4">
    <source>
        <dbReference type="EMBL" id="RYR12907.1"/>
    </source>
</evidence>
<comment type="similarity">
    <text evidence="1">Belongs to the Di19 family.</text>
</comment>
<comment type="caution">
    <text evidence="4">The sequence shown here is derived from an EMBL/GenBank/DDBJ whole genome shotgun (WGS) entry which is preliminary data.</text>
</comment>
<dbReference type="InterPro" id="IPR033347">
    <property type="entry name" value="Di19"/>
</dbReference>
<evidence type="ECO:0000259" key="3">
    <source>
        <dbReference type="Pfam" id="PF14571"/>
    </source>
</evidence>
<keyword evidence="5" id="KW-1185">Reference proteome</keyword>
<feature type="domain" description="Di19 zinc-binding" evidence="2">
    <location>
        <begin position="43"/>
        <end position="95"/>
    </location>
</feature>
<dbReference type="AlphaFoldDB" id="A0A444ZFD3"/>
<dbReference type="InterPro" id="IPR008598">
    <property type="entry name" value="Di19_Zn-bd"/>
</dbReference>
<sequence>MDSDSWISARLSTASRRYYSRVHEDSDGGGGGGGGGGDDFRAEFLCPFCADEYDVVGLCCHIDEDHPREAKNGVCPVCAKKVGMDLVGHITTQHGNFNYVQRKRRLRKGSSSSTFSILRKELREGALQSLLGGSSFISSSNSEPDPLLSSFIFNPVLSDESESAQPCPSIEAALVKESSNKSSLER</sequence>
<gene>
    <name evidence="4" type="ORF">Ahy_B04g070185</name>
</gene>
<evidence type="ECO:0000313" key="5">
    <source>
        <dbReference type="Proteomes" id="UP000289738"/>
    </source>
</evidence>
<dbReference type="Proteomes" id="UP000289738">
    <property type="component" value="Chromosome B04"/>
</dbReference>
<protein>
    <recommendedName>
        <fullName evidence="6">Drought induced 19 protein type zinc-binding domain-containing protein</fullName>
    </recommendedName>
</protein>
<accession>A0A444ZFD3</accession>
<proteinExistence type="inferred from homology"/>
<dbReference type="PANTHER" id="PTHR31875">
    <property type="entry name" value="PROTEIN DEHYDRATION-INDUCED 19"/>
    <property type="match status" value="1"/>
</dbReference>
<dbReference type="PANTHER" id="PTHR31875:SF23">
    <property type="entry name" value="PROTEIN DEHYDRATION-INDUCED 19 HOMOLOG 4"/>
    <property type="match status" value="1"/>
</dbReference>
<name>A0A444ZFD3_ARAHY</name>
<evidence type="ECO:0000259" key="2">
    <source>
        <dbReference type="Pfam" id="PF05605"/>
    </source>
</evidence>
<evidence type="ECO:0008006" key="6">
    <source>
        <dbReference type="Google" id="ProtNLM"/>
    </source>
</evidence>
<dbReference type="Pfam" id="PF14571">
    <property type="entry name" value="Di19_C"/>
    <property type="match status" value="1"/>
</dbReference>
<evidence type="ECO:0000256" key="1">
    <source>
        <dbReference type="ARBA" id="ARBA00007109"/>
    </source>
</evidence>
<dbReference type="InterPro" id="IPR027935">
    <property type="entry name" value="Di19_C"/>
</dbReference>
<feature type="domain" description="Di19 C-terminal" evidence="3">
    <location>
        <begin position="115"/>
        <end position="186"/>
    </location>
</feature>